<evidence type="ECO:0000256" key="3">
    <source>
        <dbReference type="ARBA" id="ARBA00022448"/>
    </source>
</evidence>
<dbReference type="EMBL" id="GDIQ01077706">
    <property type="protein sequence ID" value="JAN17031.1"/>
    <property type="molecule type" value="Transcribed_RNA"/>
</dbReference>
<keyword evidence="8 12" id="KW-1133">Transmembrane helix</keyword>
<comment type="similarity">
    <text evidence="12">Belongs to the pannexin family.</text>
</comment>
<sequence length="362" mass="41748">MLPDLMSLKGLFKIDPIKTDNNIFRCHYKLTVIFLAVSATLVSLNQYVGDPIDCFINAEKSPFPNKVLDNYCWIHSTHTLPNQPGIKGEGSMPIPGLGTPKEGEKMIYHKYYQWVGFFLLFQAITFYLPRFFWKFWEAGRMKAIVEDLSSSIMPSDVEEQAKHNLVDYLLVNVNQHQAYAVSFFVCEVLNAINIVGEIFLVDKFLGGEFTEYGGNVLTQTGMNPEDRTDPMSYVFPKVTKCLFKMYGPSGTVQQFDAYCVLPVNILNEKIFIFLWFWYIILAVVTGLGLLYRIFTLVLPKLRLFLLQRRAGRDFDSSQTETVFRRCQIGDWFVLMLVSSNVNQWIFQEVIDELAKKFRGKDI</sequence>
<dbReference type="GO" id="GO:0005886">
    <property type="term" value="C:plasma membrane"/>
    <property type="evidence" value="ECO:0007669"/>
    <property type="project" value="UniProtKB-SubCell"/>
</dbReference>
<name>A0A0N8E6K6_9CRUS</name>
<feature type="transmembrane region" description="Helical" evidence="12">
    <location>
        <begin position="111"/>
        <end position="132"/>
    </location>
</feature>
<dbReference type="PROSITE" id="PS51013">
    <property type="entry name" value="PANNEXIN"/>
    <property type="match status" value="1"/>
</dbReference>
<dbReference type="EMBL" id="GDIQ01083460">
    <property type="protein sequence ID" value="JAN11277.1"/>
    <property type="molecule type" value="Transcribed_RNA"/>
</dbReference>
<keyword evidence="6" id="KW-0303">Gap junction</keyword>
<keyword evidence="3 12" id="KW-0813">Transport</keyword>
<evidence type="ECO:0000313" key="13">
    <source>
        <dbReference type="EMBL" id="JAN37917.1"/>
    </source>
</evidence>
<accession>A0A0N8E6K6</accession>
<comment type="caution">
    <text evidence="12">Lacks conserved residue(s) required for the propagation of feature annotation.</text>
</comment>
<dbReference type="GO" id="GO:0007602">
    <property type="term" value="P:phototransduction"/>
    <property type="evidence" value="ECO:0007669"/>
    <property type="project" value="TreeGrafter"/>
</dbReference>
<keyword evidence="9 12" id="KW-0406">Ion transport</keyword>
<evidence type="ECO:0000256" key="2">
    <source>
        <dbReference type="ARBA" id="ARBA00004651"/>
    </source>
</evidence>
<dbReference type="GO" id="GO:0005243">
    <property type="term" value="F:gap junction channel activity"/>
    <property type="evidence" value="ECO:0007669"/>
    <property type="project" value="TreeGrafter"/>
</dbReference>
<evidence type="ECO:0000256" key="7">
    <source>
        <dbReference type="ARBA" id="ARBA00022949"/>
    </source>
</evidence>
<dbReference type="GO" id="GO:0034220">
    <property type="term" value="P:monoatomic ion transmembrane transport"/>
    <property type="evidence" value="ECO:0007669"/>
    <property type="project" value="UniProtKB-KW"/>
</dbReference>
<dbReference type="Pfam" id="PF00876">
    <property type="entry name" value="Innexin"/>
    <property type="match status" value="1"/>
</dbReference>
<evidence type="ECO:0000256" key="4">
    <source>
        <dbReference type="ARBA" id="ARBA00022475"/>
    </source>
</evidence>
<proteinExistence type="inferred from homology"/>
<dbReference type="PANTHER" id="PTHR11893">
    <property type="entry name" value="INNEXIN"/>
    <property type="match status" value="1"/>
</dbReference>
<dbReference type="EMBL" id="GDIQ01077707">
    <property type="protein sequence ID" value="JAN17030.1"/>
    <property type="molecule type" value="Transcribed_RNA"/>
</dbReference>
<evidence type="ECO:0000256" key="1">
    <source>
        <dbReference type="ARBA" id="ARBA00004610"/>
    </source>
</evidence>
<dbReference type="InterPro" id="IPR000990">
    <property type="entry name" value="Innexin"/>
</dbReference>
<keyword evidence="10 12" id="KW-0472">Membrane</keyword>
<comment type="subcellular location">
    <subcellularLocation>
        <location evidence="1">Cell junction</location>
        <location evidence="1">Gap junction</location>
    </subcellularLocation>
    <subcellularLocation>
        <location evidence="2 12">Cell membrane</location>
        <topology evidence="2 12">Multi-pass membrane protein</topology>
    </subcellularLocation>
</comment>
<dbReference type="EMBL" id="GDIQ01087665">
    <property type="protein sequence ID" value="JAN07072.1"/>
    <property type="molecule type" value="Transcribed_RNA"/>
</dbReference>
<evidence type="ECO:0000256" key="8">
    <source>
        <dbReference type="ARBA" id="ARBA00022989"/>
    </source>
</evidence>
<protein>
    <recommendedName>
        <fullName evidence="12">Innexin</fullName>
    </recommendedName>
</protein>
<dbReference type="EMBL" id="GDIQ01083461">
    <property type="protein sequence ID" value="JAN11276.1"/>
    <property type="molecule type" value="Transcribed_RNA"/>
</dbReference>
<gene>
    <name evidence="12" type="primary">inx</name>
</gene>
<dbReference type="PANTHER" id="PTHR11893:SF41">
    <property type="entry name" value="INNEXIN INX2"/>
    <property type="match status" value="1"/>
</dbReference>
<dbReference type="EMBL" id="GDIQ01059465">
    <property type="protein sequence ID" value="JAN35272.1"/>
    <property type="molecule type" value="Transcribed_RNA"/>
</dbReference>
<dbReference type="EMBL" id="GDIQ01059466">
    <property type="protein sequence ID" value="JAN35271.1"/>
    <property type="molecule type" value="Transcribed_RNA"/>
</dbReference>
<evidence type="ECO:0000256" key="5">
    <source>
        <dbReference type="ARBA" id="ARBA00022692"/>
    </source>
</evidence>
<feature type="transmembrane region" description="Helical" evidence="12">
    <location>
        <begin position="270"/>
        <end position="294"/>
    </location>
</feature>
<dbReference type="GO" id="GO:0005921">
    <property type="term" value="C:gap junction"/>
    <property type="evidence" value="ECO:0007669"/>
    <property type="project" value="UniProtKB-SubCell"/>
</dbReference>
<evidence type="ECO:0000256" key="12">
    <source>
        <dbReference type="RuleBase" id="RU010713"/>
    </source>
</evidence>
<evidence type="ECO:0000256" key="9">
    <source>
        <dbReference type="ARBA" id="ARBA00023065"/>
    </source>
</evidence>
<dbReference type="PRINTS" id="PR01262">
    <property type="entry name" value="INNEXIN"/>
</dbReference>
<comment type="function">
    <text evidence="12">Structural component of the gap junctions.</text>
</comment>
<keyword evidence="5 12" id="KW-0812">Transmembrane</keyword>
<organism evidence="13">
    <name type="scientific">Daphnia magna</name>
    <dbReference type="NCBI Taxonomy" id="35525"/>
    <lineage>
        <taxon>Eukaryota</taxon>
        <taxon>Metazoa</taxon>
        <taxon>Ecdysozoa</taxon>
        <taxon>Arthropoda</taxon>
        <taxon>Crustacea</taxon>
        <taxon>Branchiopoda</taxon>
        <taxon>Diplostraca</taxon>
        <taxon>Cladocera</taxon>
        <taxon>Anomopoda</taxon>
        <taxon>Daphniidae</taxon>
        <taxon>Daphnia</taxon>
    </lineage>
</organism>
<keyword evidence="4" id="KW-1003">Cell membrane</keyword>
<keyword evidence="7" id="KW-0965">Cell junction</keyword>
<dbReference type="OrthoDB" id="5867527at2759"/>
<evidence type="ECO:0000256" key="6">
    <source>
        <dbReference type="ARBA" id="ARBA00022868"/>
    </source>
</evidence>
<dbReference type="AlphaFoldDB" id="A0A0N8E6K6"/>
<evidence type="ECO:0000256" key="11">
    <source>
        <dbReference type="ARBA" id="ARBA00023303"/>
    </source>
</evidence>
<reference evidence="13" key="1">
    <citation type="submission" date="2015-10" db="EMBL/GenBank/DDBJ databases">
        <title>EvidentialGene: Evidence-directed Construction of Complete mRNA Transcriptomes without Genomes.</title>
        <authorList>
            <person name="Gilbert D.G."/>
        </authorList>
    </citation>
    <scope>NUCLEOTIDE SEQUENCE</scope>
</reference>
<dbReference type="EMBL" id="GDIQ01056820">
    <property type="protein sequence ID" value="JAN37917.1"/>
    <property type="molecule type" value="Transcribed_RNA"/>
</dbReference>
<evidence type="ECO:0000256" key="10">
    <source>
        <dbReference type="ARBA" id="ARBA00023136"/>
    </source>
</evidence>
<keyword evidence="11 12" id="KW-0407">Ion channel</keyword>